<evidence type="ECO:0000256" key="7">
    <source>
        <dbReference type="ARBA" id="ARBA00023315"/>
    </source>
</evidence>
<protein>
    <submittedName>
        <fullName evidence="14">Wax ester synthase/diacylglycerol acyltransferase 6-like</fullName>
    </submittedName>
</protein>
<comment type="catalytic activity">
    <reaction evidence="10">
        <text>an acyl-CoA + a 1,2-diacyl-sn-glycerol = a triacyl-sn-glycerol + CoA</text>
        <dbReference type="Rhea" id="RHEA:10868"/>
        <dbReference type="ChEBI" id="CHEBI:17815"/>
        <dbReference type="ChEBI" id="CHEBI:57287"/>
        <dbReference type="ChEBI" id="CHEBI:58342"/>
        <dbReference type="ChEBI" id="CHEBI:64615"/>
        <dbReference type="EC" id="2.3.1.20"/>
    </reaction>
</comment>
<evidence type="ECO:0000256" key="4">
    <source>
        <dbReference type="ARBA" id="ARBA00005189"/>
    </source>
</evidence>
<dbReference type="InterPro" id="IPR045034">
    <property type="entry name" value="O-acyltransferase_WSD1-like"/>
</dbReference>
<sequence>MEMNLKVKTKGKLVEKKSLELEELEPASPNSEYFLSEVATTYILSIFELEIPIDSSHMYDFFNGVFLDTHPRFSCIPIEGKKGKKMWKKVEVNVKDHIIKAPILPENLSPESYLDEYMSKLATLQMQLNKPLWEVHIFNYPTNNSASTLFVKFHHAIADGVSLMGVVFACFRRVDDPTLPLAFPTKTATSRTIIKQNVFHNFVVKTLRTVPRFLSSILCSVYDFGQTLSVVFFEDERTPIRSGNTNMRLPGSARICSITLPLIDIKRIKSLLRVTVNDVVLGIISFGIRLYIKEKEQGQTKKNTRMTASIAVNFRSIKGYAKPEDMRKGKTWGNKISVIELILPKFKEDDFKNPLNFIMKANKIMKRKRTSVGAIYLTAWTLEAIRIFAGYKIYISRRLLLMRNPPTPYLHVLLPYGNRSRGITPRLGCGQSPSRV</sequence>
<accession>A0ABM3RTZ6</accession>
<dbReference type="PANTHER" id="PTHR31650:SF34">
    <property type="entry name" value="O-ACYLTRANSFERASE WSD1-LIKE ISOFORM X1"/>
    <property type="match status" value="1"/>
</dbReference>
<comment type="pathway">
    <text evidence="4">Lipid metabolism.</text>
</comment>
<evidence type="ECO:0000256" key="3">
    <source>
        <dbReference type="ARBA" id="ARBA00004771"/>
    </source>
</evidence>
<reference evidence="14" key="2">
    <citation type="submission" date="2025-08" db="UniProtKB">
        <authorList>
            <consortium name="RefSeq"/>
        </authorList>
    </citation>
    <scope>IDENTIFICATION</scope>
    <source>
        <tissue evidence="14">Leaf</tissue>
    </source>
</reference>
<dbReference type="Pfam" id="PF03007">
    <property type="entry name" value="WS_DGAT_cat"/>
    <property type="match status" value="1"/>
</dbReference>
<evidence type="ECO:0000256" key="9">
    <source>
        <dbReference type="ARBA" id="ARBA00047604"/>
    </source>
</evidence>
<dbReference type="PANTHER" id="PTHR31650">
    <property type="entry name" value="O-ACYLTRANSFERASE (WSD1-LIKE) FAMILY PROTEIN"/>
    <property type="match status" value="1"/>
</dbReference>
<dbReference type="RefSeq" id="XP_056699091.1">
    <property type="nucleotide sequence ID" value="XM_056843113.1"/>
</dbReference>
<comment type="subcellular location">
    <subcellularLocation>
        <location evidence="1">Cell membrane</location>
        <topology evidence="1">Single-pass membrane protein</topology>
    </subcellularLocation>
    <subcellularLocation>
        <location evidence="2">Endoplasmic reticulum membrane</location>
    </subcellularLocation>
</comment>
<evidence type="ECO:0000256" key="6">
    <source>
        <dbReference type="ARBA" id="ARBA00022824"/>
    </source>
</evidence>
<feature type="domain" description="O-acyltransferase WSD1 C-terminal" evidence="12">
    <location>
        <begin position="332"/>
        <end position="389"/>
    </location>
</feature>
<dbReference type="InterPro" id="IPR004255">
    <property type="entry name" value="O-acyltransferase_WSD1_N"/>
</dbReference>
<evidence type="ECO:0000313" key="14">
    <source>
        <dbReference type="RefSeq" id="XP_056699091.1"/>
    </source>
</evidence>
<dbReference type="SUPFAM" id="SSF52777">
    <property type="entry name" value="CoA-dependent acyltransferases"/>
    <property type="match status" value="1"/>
</dbReference>
<dbReference type="InterPro" id="IPR009721">
    <property type="entry name" value="O-acyltransferase_WSD1_C"/>
</dbReference>
<keyword evidence="6" id="KW-0256">Endoplasmic reticulum</keyword>
<evidence type="ECO:0000259" key="12">
    <source>
        <dbReference type="Pfam" id="PF06974"/>
    </source>
</evidence>
<dbReference type="Pfam" id="PF06974">
    <property type="entry name" value="WS_DGAT_C"/>
    <property type="match status" value="1"/>
</dbReference>
<keyword evidence="7" id="KW-0012">Acyltransferase</keyword>
<comment type="pathway">
    <text evidence="3">Glycerolipid metabolism; triacylglycerol biosynthesis.</text>
</comment>
<evidence type="ECO:0000259" key="11">
    <source>
        <dbReference type="Pfam" id="PF03007"/>
    </source>
</evidence>
<organism evidence="13 14">
    <name type="scientific">Spinacia oleracea</name>
    <name type="common">Spinach</name>
    <dbReference type="NCBI Taxonomy" id="3562"/>
    <lineage>
        <taxon>Eukaryota</taxon>
        <taxon>Viridiplantae</taxon>
        <taxon>Streptophyta</taxon>
        <taxon>Embryophyta</taxon>
        <taxon>Tracheophyta</taxon>
        <taxon>Spermatophyta</taxon>
        <taxon>Magnoliopsida</taxon>
        <taxon>eudicotyledons</taxon>
        <taxon>Gunneridae</taxon>
        <taxon>Pentapetalae</taxon>
        <taxon>Caryophyllales</taxon>
        <taxon>Chenopodiaceae</taxon>
        <taxon>Chenopodioideae</taxon>
        <taxon>Anserineae</taxon>
        <taxon>Spinacia</taxon>
    </lineage>
</organism>
<comment type="similarity">
    <text evidence="8">In the N-terminal section; belongs to the long-chain O-acyltransferase family.</text>
</comment>
<dbReference type="GeneID" id="110796881"/>
<keyword evidence="5" id="KW-0808">Transferase</keyword>
<name>A0ABM3RTZ6_SPIOL</name>
<keyword evidence="13" id="KW-1185">Reference proteome</keyword>
<evidence type="ECO:0000256" key="8">
    <source>
        <dbReference type="ARBA" id="ARBA00024360"/>
    </source>
</evidence>
<evidence type="ECO:0000256" key="10">
    <source>
        <dbReference type="ARBA" id="ARBA00048109"/>
    </source>
</evidence>
<comment type="catalytic activity">
    <reaction evidence="9">
        <text>a long chain fatty alcohol + a fatty acyl-CoA = a long-chain alcohol wax ester + CoA</text>
        <dbReference type="Rhea" id="RHEA:38443"/>
        <dbReference type="ChEBI" id="CHEBI:17135"/>
        <dbReference type="ChEBI" id="CHEBI:57287"/>
        <dbReference type="ChEBI" id="CHEBI:77636"/>
        <dbReference type="ChEBI" id="CHEBI:235323"/>
        <dbReference type="EC" id="2.3.1.75"/>
    </reaction>
</comment>
<dbReference type="Proteomes" id="UP000813463">
    <property type="component" value="Chromosome 4"/>
</dbReference>
<evidence type="ECO:0000313" key="13">
    <source>
        <dbReference type="Proteomes" id="UP000813463"/>
    </source>
</evidence>
<proteinExistence type="inferred from homology"/>
<gene>
    <name evidence="14" type="primary">LOC110796881</name>
</gene>
<evidence type="ECO:0000256" key="5">
    <source>
        <dbReference type="ARBA" id="ARBA00022679"/>
    </source>
</evidence>
<reference evidence="13" key="1">
    <citation type="journal article" date="2021" name="Nat. Commun.">
        <title>Genomic analyses provide insights into spinach domestication and the genetic basis of agronomic traits.</title>
        <authorList>
            <person name="Cai X."/>
            <person name="Sun X."/>
            <person name="Xu C."/>
            <person name="Sun H."/>
            <person name="Wang X."/>
            <person name="Ge C."/>
            <person name="Zhang Z."/>
            <person name="Wang Q."/>
            <person name="Fei Z."/>
            <person name="Jiao C."/>
            <person name="Wang Q."/>
        </authorList>
    </citation>
    <scope>NUCLEOTIDE SEQUENCE [LARGE SCALE GENOMIC DNA]</scope>
    <source>
        <strain evidence="13">cv. Varoflay</strain>
    </source>
</reference>
<evidence type="ECO:0000256" key="1">
    <source>
        <dbReference type="ARBA" id="ARBA00004162"/>
    </source>
</evidence>
<feature type="domain" description="O-acyltransferase WSD1-like N-terminal" evidence="11">
    <location>
        <begin position="79"/>
        <end position="280"/>
    </location>
</feature>
<evidence type="ECO:0000256" key="2">
    <source>
        <dbReference type="ARBA" id="ARBA00004586"/>
    </source>
</evidence>